<gene>
    <name evidence="2" type="ORF">SAMN06265182_0111</name>
</gene>
<keyword evidence="3" id="KW-1185">Reference proteome</keyword>
<organism evidence="2 3">
    <name type="scientific">Persephonella hydrogeniphila</name>
    <dbReference type="NCBI Taxonomy" id="198703"/>
    <lineage>
        <taxon>Bacteria</taxon>
        <taxon>Pseudomonadati</taxon>
        <taxon>Aquificota</taxon>
        <taxon>Aquificia</taxon>
        <taxon>Aquificales</taxon>
        <taxon>Hydrogenothermaceae</taxon>
        <taxon>Persephonella</taxon>
    </lineage>
</organism>
<evidence type="ECO:0000313" key="2">
    <source>
        <dbReference type="EMBL" id="SNZ02400.1"/>
    </source>
</evidence>
<feature type="transmembrane region" description="Helical" evidence="1">
    <location>
        <begin position="29"/>
        <end position="47"/>
    </location>
</feature>
<sequence>MGVLTKIWFYFVLATVLIISFFISMFVFLAVLLIISITIPFALYLNWKAKKELEKMYYRDRIKEDLKKLR</sequence>
<keyword evidence="1" id="KW-1133">Transmembrane helix</keyword>
<accession>A0A285MYV8</accession>
<dbReference type="AlphaFoldDB" id="A0A285MYV8"/>
<reference evidence="3" key="1">
    <citation type="submission" date="2017-09" db="EMBL/GenBank/DDBJ databases">
        <authorList>
            <person name="Varghese N."/>
            <person name="Submissions S."/>
        </authorList>
    </citation>
    <scope>NUCLEOTIDE SEQUENCE [LARGE SCALE GENOMIC DNA]</scope>
    <source>
        <strain evidence="3">DSM 15103</strain>
    </source>
</reference>
<dbReference type="EMBL" id="OBEI01000001">
    <property type="protein sequence ID" value="SNZ02400.1"/>
    <property type="molecule type" value="Genomic_DNA"/>
</dbReference>
<dbReference type="Proteomes" id="UP000219036">
    <property type="component" value="Unassembled WGS sequence"/>
</dbReference>
<dbReference type="RefSeq" id="WP_096999316.1">
    <property type="nucleotide sequence ID" value="NZ_OBEI01000001.1"/>
</dbReference>
<evidence type="ECO:0000313" key="3">
    <source>
        <dbReference type="Proteomes" id="UP000219036"/>
    </source>
</evidence>
<feature type="transmembrane region" description="Helical" evidence="1">
    <location>
        <begin position="7"/>
        <end position="23"/>
    </location>
</feature>
<keyword evidence="1" id="KW-0472">Membrane</keyword>
<proteinExistence type="predicted"/>
<evidence type="ECO:0000256" key="1">
    <source>
        <dbReference type="SAM" id="Phobius"/>
    </source>
</evidence>
<protein>
    <submittedName>
        <fullName evidence="2">Uncharacterized protein</fullName>
    </submittedName>
</protein>
<keyword evidence="1" id="KW-0812">Transmembrane</keyword>
<name>A0A285MYV8_9AQUI</name>